<dbReference type="GO" id="GO:0016175">
    <property type="term" value="F:superoxide-generating NAD(P)H oxidase activity"/>
    <property type="evidence" value="ECO:0007669"/>
    <property type="project" value="UniProtKB-ARBA"/>
</dbReference>
<evidence type="ECO:0000256" key="3">
    <source>
        <dbReference type="ARBA" id="ARBA00022559"/>
    </source>
</evidence>
<evidence type="ECO:0000256" key="6">
    <source>
        <dbReference type="ARBA" id="ARBA00022723"/>
    </source>
</evidence>
<keyword evidence="10 13" id="KW-1133">Transmembrane helix</keyword>
<reference evidence="15 16" key="2">
    <citation type="submission" date="2024-10" db="EMBL/GenBank/DDBJ databases">
        <authorList>
            <person name="Ryan C."/>
        </authorList>
    </citation>
    <scope>NUCLEOTIDE SEQUENCE [LARGE SCALE GENOMIC DNA]</scope>
</reference>
<proteinExistence type="inferred from homology"/>
<dbReference type="FunFam" id="2.40.30.10:FF:000059">
    <property type="entry name" value="dual oxidase isoform X1"/>
    <property type="match status" value="1"/>
</dbReference>
<dbReference type="GO" id="GO:0042742">
    <property type="term" value="P:defense response to bacterium"/>
    <property type="evidence" value="ECO:0007669"/>
    <property type="project" value="UniProtKB-ARBA"/>
</dbReference>
<evidence type="ECO:0000256" key="12">
    <source>
        <dbReference type="ARBA" id="ARBA00023136"/>
    </source>
</evidence>
<accession>A0ABC9B1W6</accession>
<dbReference type="Proteomes" id="UP001497457">
    <property type="component" value="Chromosome 24b"/>
</dbReference>
<keyword evidence="4" id="KW-0285">Flavoprotein</keyword>
<evidence type="ECO:0000256" key="10">
    <source>
        <dbReference type="ARBA" id="ARBA00022989"/>
    </source>
</evidence>
<dbReference type="Gene3D" id="2.40.30.10">
    <property type="entry name" value="Translation factors"/>
    <property type="match status" value="1"/>
</dbReference>
<evidence type="ECO:0000313" key="15">
    <source>
        <dbReference type="EMBL" id="CAL4991718.1"/>
    </source>
</evidence>
<organism evidence="15 16">
    <name type="scientific">Urochloa decumbens</name>
    <dbReference type="NCBI Taxonomy" id="240449"/>
    <lineage>
        <taxon>Eukaryota</taxon>
        <taxon>Viridiplantae</taxon>
        <taxon>Streptophyta</taxon>
        <taxon>Embryophyta</taxon>
        <taxon>Tracheophyta</taxon>
        <taxon>Spermatophyta</taxon>
        <taxon>Magnoliopsida</taxon>
        <taxon>Liliopsida</taxon>
        <taxon>Poales</taxon>
        <taxon>Poaceae</taxon>
        <taxon>PACMAD clade</taxon>
        <taxon>Panicoideae</taxon>
        <taxon>Panicodae</taxon>
        <taxon>Paniceae</taxon>
        <taxon>Melinidinae</taxon>
        <taxon>Urochloa</taxon>
    </lineage>
</organism>
<keyword evidence="16" id="KW-1185">Reference proteome</keyword>
<dbReference type="PRINTS" id="PR00466">
    <property type="entry name" value="GP91PHOX"/>
</dbReference>
<evidence type="ECO:0000256" key="7">
    <source>
        <dbReference type="ARBA" id="ARBA00022827"/>
    </source>
</evidence>
<keyword evidence="7" id="KW-0274">FAD</keyword>
<evidence type="ECO:0000256" key="9">
    <source>
        <dbReference type="ARBA" id="ARBA00022857"/>
    </source>
</evidence>
<dbReference type="Pfam" id="PF08030">
    <property type="entry name" value="NAD_binding_6"/>
    <property type="match status" value="1"/>
</dbReference>
<dbReference type="GO" id="GO:0046872">
    <property type="term" value="F:metal ion binding"/>
    <property type="evidence" value="ECO:0007669"/>
    <property type="project" value="UniProtKB-KW"/>
</dbReference>
<gene>
    <name evidence="15" type="ORF">URODEC1_LOCUS60779</name>
</gene>
<dbReference type="InterPro" id="IPR017927">
    <property type="entry name" value="FAD-bd_FR_type"/>
</dbReference>
<dbReference type="GO" id="GO:0009653">
    <property type="term" value="P:anatomical structure morphogenesis"/>
    <property type="evidence" value="ECO:0007669"/>
    <property type="project" value="UniProtKB-ARBA"/>
</dbReference>
<dbReference type="GO" id="GO:0004601">
    <property type="term" value="F:peroxidase activity"/>
    <property type="evidence" value="ECO:0007669"/>
    <property type="project" value="UniProtKB-KW"/>
</dbReference>
<dbReference type="InterPro" id="IPR039261">
    <property type="entry name" value="FNR_nucleotide-bd"/>
</dbReference>
<name>A0ABC9B1W6_9POAL</name>
<keyword evidence="3" id="KW-0575">Peroxidase</keyword>
<comment type="subcellular location">
    <subcellularLocation>
        <location evidence="1">Membrane</location>
        <topology evidence="1">Multi-pass membrane protein</topology>
    </subcellularLocation>
</comment>
<evidence type="ECO:0000256" key="13">
    <source>
        <dbReference type="SAM" id="Phobius"/>
    </source>
</evidence>
<dbReference type="Pfam" id="PF01794">
    <property type="entry name" value="Ferric_reduct"/>
    <property type="match status" value="1"/>
</dbReference>
<keyword evidence="9" id="KW-0521">NADP</keyword>
<comment type="similarity">
    <text evidence="2">Belongs to the RBOH (TC 5.B.1.3) family.</text>
</comment>
<dbReference type="PANTHER" id="PTHR11972:SF197">
    <property type="entry name" value="RESPIRATORY BURST OXIDASE HOMOLOG PROTEIN D"/>
    <property type="match status" value="1"/>
</dbReference>
<evidence type="ECO:0000256" key="5">
    <source>
        <dbReference type="ARBA" id="ARBA00022692"/>
    </source>
</evidence>
<dbReference type="SFLD" id="SFLDG01169">
    <property type="entry name" value="NADPH_oxidase_subgroup_(NOX)"/>
    <property type="match status" value="1"/>
</dbReference>
<evidence type="ECO:0000256" key="2">
    <source>
        <dbReference type="ARBA" id="ARBA00007975"/>
    </source>
</evidence>
<dbReference type="SUPFAM" id="SSF63380">
    <property type="entry name" value="Riboflavin synthase domain-like"/>
    <property type="match status" value="1"/>
</dbReference>
<dbReference type="InterPro" id="IPR011992">
    <property type="entry name" value="EF-hand-dom_pair"/>
</dbReference>
<evidence type="ECO:0000259" key="14">
    <source>
        <dbReference type="PROSITE" id="PS51384"/>
    </source>
</evidence>
<dbReference type="InterPro" id="IPR050369">
    <property type="entry name" value="RBOH/FRE"/>
</dbReference>
<keyword evidence="8" id="KW-0106">Calcium</keyword>
<dbReference type="InterPro" id="IPR000778">
    <property type="entry name" value="Cyt_b245_heavy_chain"/>
</dbReference>
<protein>
    <recommendedName>
        <fullName evidence="14">FAD-binding FR-type domain-containing protein</fullName>
    </recommendedName>
</protein>
<dbReference type="GO" id="GO:0016020">
    <property type="term" value="C:membrane"/>
    <property type="evidence" value="ECO:0007669"/>
    <property type="project" value="UniProtKB-SubCell"/>
</dbReference>
<keyword evidence="11" id="KW-0560">Oxidoreductase</keyword>
<dbReference type="InterPro" id="IPR017938">
    <property type="entry name" value="Riboflavin_synthase-like_b-brl"/>
</dbReference>
<sequence>MEKATSDPGPSAHRSESTVAQRLNCLELISVYDSDAGWPSVEMRFDRLAWDGQLYRSKFGECIGIREPEFAGDLFDGLSRRRKMSGYSISKAELREFWDQISNPLFDSRLQTFFDMMGKSADKRITGEEVKEIIVLSASASKLPKLKEQAEEYALLIMEELDSTNQGYVSMENLEVLLLQRPGQSVSQMQRHKPLLTTLESNPLRRWYLRTHYILEDNWKRVWVMLLWLSIYTALFAWKFVQYRRHDVFQVMGYCVCVAKGSAETLKFNMALVLLPVCRNTITWIRNLTVVTRVVPLNDNLNFHKVVAIGITVGVGLHIIPHLTCNFPRLLRAADAEYAPLAHYFGETRPDNYWWFTRSTVGWTGLVMLVLMAAAFTLAMPLFRRGRLALPEPLRRLTGFNAFWYSHHCFVLVYALLIVHGQFLHLAHKWYKKSTWMYLAVPMVLYACERLMRVLRSTVLTVKIKKVEAYPGDVLVLQFFKPQRFRYKSGQYIFINCPAISKFQWHPFHITSAPQDNYLSVHIRALGDWTRELKNVFERVCQSPIEGESGLLRAENNCNGDAMSNPSFPKMLIDGPYCSASQDYKDYDIVLLVSLDIGATSMISIMRDIVNNTKQLDNDLESGDKSNSSVSSSFRTRRAYYFYWIITKEQGSFEWFPSLMHEVVQVNKDGVIEVHNYCTSLDEQGDSQSALFAVLQSLNYDKNGVDILSGTRLKTHFARPNWYNVYKRIALSHRDQRVGVFYCGAPVLEDELRDLARDFSRKTNTKFDFHKENF</sequence>
<keyword evidence="6" id="KW-0479">Metal-binding</keyword>
<evidence type="ECO:0000313" key="16">
    <source>
        <dbReference type="Proteomes" id="UP001497457"/>
    </source>
</evidence>
<dbReference type="Pfam" id="PF08022">
    <property type="entry name" value="FAD_binding_8"/>
    <property type="match status" value="1"/>
</dbReference>
<dbReference type="EMBL" id="OZ075134">
    <property type="protein sequence ID" value="CAL4991718.1"/>
    <property type="molecule type" value="Genomic_DNA"/>
</dbReference>
<dbReference type="Gene3D" id="1.10.238.10">
    <property type="entry name" value="EF-hand"/>
    <property type="match status" value="1"/>
</dbReference>
<dbReference type="InterPro" id="IPR013623">
    <property type="entry name" value="NADPH_Ox"/>
</dbReference>
<feature type="domain" description="FAD-binding FR-type" evidence="14">
    <location>
        <begin position="447"/>
        <end position="583"/>
    </location>
</feature>
<feature type="transmembrane region" description="Helical" evidence="13">
    <location>
        <begin position="361"/>
        <end position="383"/>
    </location>
</feature>
<evidence type="ECO:0000256" key="4">
    <source>
        <dbReference type="ARBA" id="ARBA00022630"/>
    </source>
</evidence>
<dbReference type="CDD" id="cd06186">
    <property type="entry name" value="NOX_Duox_like_FAD_NADP"/>
    <property type="match status" value="1"/>
</dbReference>
<dbReference type="Gene3D" id="3.40.50.80">
    <property type="entry name" value="Nucleotide-binding domain of ferredoxin-NADP reductase (FNR) module"/>
    <property type="match status" value="1"/>
</dbReference>
<dbReference type="SUPFAM" id="SSF47473">
    <property type="entry name" value="EF-hand"/>
    <property type="match status" value="1"/>
</dbReference>
<dbReference type="InterPro" id="IPR013121">
    <property type="entry name" value="Fe_red_NAD-bd_6"/>
</dbReference>
<keyword evidence="12 13" id="KW-0472">Membrane</keyword>
<evidence type="ECO:0000256" key="1">
    <source>
        <dbReference type="ARBA" id="ARBA00004141"/>
    </source>
</evidence>
<dbReference type="AlphaFoldDB" id="A0ABC9B1W6"/>
<dbReference type="PROSITE" id="PS51384">
    <property type="entry name" value="FAD_FR"/>
    <property type="match status" value="1"/>
</dbReference>
<dbReference type="PANTHER" id="PTHR11972">
    <property type="entry name" value="NADPH OXIDASE"/>
    <property type="match status" value="1"/>
</dbReference>
<dbReference type="Pfam" id="PF08414">
    <property type="entry name" value="NADPH_Ox"/>
    <property type="match status" value="1"/>
</dbReference>
<dbReference type="InterPro" id="IPR013112">
    <property type="entry name" value="FAD-bd_8"/>
</dbReference>
<feature type="transmembrane region" description="Helical" evidence="13">
    <location>
        <begin position="222"/>
        <end position="241"/>
    </location>
</feature>
<feature type="transmembrane region" description="Helical" evidence="13">
    <location>
        <begin position="404"/>
        <end position="424"/>
    </location>
</feature>
<dbReference type="InterPro" id="IPR013130">
    <property type="entry name" value="Fe3_Rdtase_TM_dom"/>
</dbReference>
<reference evidence="16" key="1">
    <citation type="submission" date="2024-06" db="EMBL/GenBank/DDBJ databases">
        <authorList>
            <person name="Ryan C."/>
        </authorList>
    </citation>
    <scope>NUCLEOTIDE SEQUENCE [LARGE SCALE GENOMIC DNA]</scope>
</reference>
<evidence type="ECO:0000256" key="8">
    <source>
        <dbReference type="ARBA" id="ARBA00022837"/>
    </source>
</evidence>
<evidence type="ECO:0000256" key="11">
    <source>
        <dbReference type="ARBA" id="ARBA00023002"/>
    </source>
</evidence>
<keyword evidence="5 13" id="KW-0812">Transmembrane</keyword>